<name>A0ABV0PIE2_9TELE</name>
<dbReference type="PANTHER" id="PTHR23053:SF0">
    <property type="entry name" value="HYDROCEPHALUS-INDUCING PROTEIN HOMOLOG"/>
    <property type="match status" value="1"/>
</dbReference>
<dbReference type="InterPro" id="IPR013783">
    <property type="entry name" value="Ig-like_fold"/>
</dbReference>
<comment type="caution">
    <text evidence="2">The sequence shown here is derived from an EMBL/GenBank/DDBJ whole genome shotgun (WGS) entry which is preliminary data.</text>
</comment>
<dbReference type="Gene3D" id="2.60.40.10">
    <property type="entry name" value="Immunoglobulins"/>
    <property type="match status" value="3"/>
</dbReference>
<keyword evidence="3" id="KW-1185">Reference proteome</keyword>
<dbReference type="Proteomes" id="UP001476798">
    <property type="component" value="Unassembled WGS sequence"/>
</dbReference>
<proteinExistence type="predicted"/>
<feature type="region of interest" description="Disordered" evidence="1">
    <location>
        <begin position="1"/>
        <end position="29"/>
    </location>
</feature>
<gene>
    <name evidence="2" type="ORF">GOODEAATRI_030106</name>
</gene>
<sequence>MDSCYKISNPKQDESSGSGPGSSLSRPPSACSSVLSLLKGNPELPPFSVEPRIGTINPGATQNFSVCFSPVEVAQFQGRLLCSIPNLQDGDQAPCITVSGQGLLPNVHFDLEDSDYIRSNRLSPKFSRLLDPSTPVLEFKAIGFSAPTRRSFNVVNPTRKAYDFKWRCEDTAASLFHCLTSFGTIPSGKKVEMCFEFVAEHQDTVESLWSFLIENLSLSFPFLCVGTAREPCVYLDRPHLDFGELVVGHKVEQTVDLVNAEEEPFQFSVLQLSLLSEDQQSSLTLKPMNGTVGISEQCTYNLLVSNLSRCILEVSFELTGDREHLQQLEVKPQAGPVEIGKQLQVSVFFCPQTVWNLQDVRLIVKAR</sequence>
<evidence type="ECO:0000313" key="3">
    <source>
        <dbReference type="Proteomes" id="UP001476798"/>
    </source>
</evidence>
<dbReference type="InterPro" id="IPR033305">
    <property type="entry name" value="Hydin-like"/>
</dbReference>
<dbReference type="PANTHER" id="PTHR23053">
    <property type="entry name" value="DLEC1 DELETED IN LUNG AND ESOPHAGEAL CANCER 1"/>
    <property type="match status" value="1"/>
</dbReference>
<protein>
    <submittedName>
        <fullName evidence="2">Uncharacterized protein</fullName>
    </submittedName>
</protein>
<organism evidence="2 3">
    <name type="scientific">Goodea atripinnis</name>
    <dbReference type="NCBI Taxonomy" id="208336"/>
    <lineage>
        <taxon>Eukaryota</taxon>
        <taxon>Metazoa</taxon>
        <taxon>Chordata</taxon>
        <taxon>Craniata</taxon>
        <taxon>Vertebrata</taxon>
        <taxon>Euteleostomi</taxon>
        <taxon>Actinopterygii</taxon>
        <taxon>Neopterygii</taxon>
        <taxon>Teleostei</taxon>
        <taxon>Neoteleostei</taxon>
        <taxon>Acanthomorphata</taxon>
        <taxon>Ovalentaria</taxon>
        <taxon>Atherinomorphae</taxon>
        <taxon>Cyprinodontiformes</taxon>
        <taxon>Goodeidae</taxon>
        <taxon>Goodea</taxon>
    </lineage>
</organism>
<feature type="compositionally biased region" description="Low complexity" evidence="1">
    <location>
        <begin position="15"/>
        <end position="29"/>
    </location>
</feature>
<dbReference type="EMBL" id="JAHRIO010074618">
    <property type="protein sequence ID" value="MEQ2183186.1"/>
    <property type="molecule type" value="Genomic_DNA"/>
</dbReference>
<evidence type="ECO:0000256" key="1">
    <source>
        <dbReference type="SAM" id="MobiDB-lite"/>
    </source>
</evidence>
<evidence type="ECO:0000313" key="2">
    <source>
        <dbReference type="EMBL" id="MEQ2183186.1"/>
    </source>
</evidence>
<reference evidence="2 3" key="1">
    <citation type="submission" date="2021-06" db="EMBL/GenBank/DDBJ databases">
        <authorList>
            <person name="Palmer J.M."/>
        </authorList>
    </citation>
    <scope>NUCLEOTIDE SEQUENCE [LARGE SCALE GENOMIC DNA]</scope>
    <source>
        <strain evidence="2 3">GA_2019</strain>
        <tissue evidence="2">Muscle</tissue>
    </source>
</reference>
<accession>A0ABV0PIE2</accession>